<dbReference type="EMBL" id="KV417516">
    <property type="protein sequence ID" value="KZP26244.1"/>
    <property type="molecule type" value="Genomic_DNA"/>
</dbReference>
<reference evidence="1 2" key="1">
    <citation type="journal article" date="2016" name="Mol. Biol. Evol.">
        <title>Comparative Genomics of Early-Diverging Mushroom-Forming Fungi Provides Insights into the Origins of Lignocellulose Decay Capabilities.</title>
        <authorList>
            <person name="Nagy L.G."/>
            <person name="Riley R."/>
            <person name="Tritt A."/>
            <person name="Adam C."/>
            <person name="Daum C."/>
            <person name="Floudas D."/>
            <person name="Sun H."/>
            <person name="Yadav J.S."/>
            <person name="Pangilinan J."/>
            <person name="Larsson K.H."/>
            <person name="Matsuura K."/>
            <person name="Barry K."/>
            <person name="Labutti K."/>
            <person name="Kuo R."/>
            <person name="Ohm R.A."/>
            <person name="Bhattacharya S.S."/>
            <person name="Shirouzu T."/>
            <person name="Yoshinaga Y."/>
            <person name="Martin F.M."/>
            <person name="Grigoriev I.V."/>
            <person name="Hibbett D.S."/>
        </authorList>
    </citation>
    <scope>NUCLEOTIDE SEQUENCE [LARGE SCALE GENOMIC DNA]</scope>
    <source>
        <strain evidence="1 2">CBS 109695</strain>
    </source>
</reference>
<dbReference type="Proteomes" id="UP000076532">
    <property type="component" value="Unassembled WGS sequence"/>
</dbReference>
<dbReference type="OrthoDB" id="543156at2759"/>
<name>A0A166PMG5_9AGAM</name>
<keyword evidence="2" id="KW-1185">Reference proteome</keyword>
<gene>
    <name evidence="1" type="ORF">FIBSPDRAFT_887599</name>
</gene>
<dbReference type="AlphaFoldDB" id="A0A166PMG5"/>
<evidence type="ECO:0000313" key="2">
    <source>
        <dbReference type="Proteomes" id="UP000076532"/>
    </source>
</evidence>
<sequence>MALAFLEHLTSPEISRAIRGMVEVMEHTQGEDPFAAIHGLDIADKHEFKFLTTQQGLGSKSNYAFTFLRDMQSLDTKMDKMLGSYVNGLWGERIGMAEAGMNTNHTGGGRISASSQIPSSCNKILNTGPGLSDLLFAGIQRDSKPLCSDATEAAQSEALDSESAKECEYKVCCGLWPVIDRFVRLPILIAIMPVLGLSCRSAMVYVSLPV</sequence>
<protein>
    <submittedName>
        <fullName evidence="1">Uncharacterized protein</fullName>
    </submittedName>
</protein>
<evidence type="ECO:0000313" key="1">
    <source>
        <dbReference type="EMBL" id="KZP26244.1"/>
    </source>
</evidence>
<organism evidence="1 2">
    <name type="scientific">Athelia psychrophila</name>
    <dbReference type="NCBI Taxonomy" id="1759441"/>
    <lineage>
        <taxon>Eukaryota</taxon>
        <taxon>Fungi</taxon>
        <taxon>Dikarya</taxon>
        <taxon>Basidiomycota</taxon>
        <taxon>Agaricomycotina</taxon>
        <taxon>Agaricomycetes</taxon>
        <taxon>Agaricomycetidae</taxon>
        <taxon>Atheliales</taxon>
        <taxon>Atheliaceae</taxon>
        <taxon>Athelia</taxon>
    </lineage>
</organism>
<accession>A0A166PMG5</accession>
<proteinExistence type="predicted"/>